<dbReference type="RefSeq" id="WP_205119277.1">
    <property type="nucleotide sequence ID" value="NZ_JAFBCM010000001.1"/>
</dbReference>
<evidence type="ECO:0000313" key="7">
    <source>
        <dbReference type="Proteomes" id="UP001595699"/>
    </source>
</evidence>
<dbReference type="CDD" id="cd06342">
    <property type="entry name" value="PBP1_ABC_LIVBP-like"/>
    <property type="match status" value="1"/>
</dbReference>
<evidence type="ECO:0000259" key="5">
    <source>
        <dbReference type="Pfam" id="PF13458"/>
    </source>
</evidence>
<keyword evidence="2 4" id="KW-0732">Signal</keyword>
<feature type="signal peptide" evidence="4">
    <location>
        <begin position="1"/>
        <end position="28"/>
    </location>
</feature>
<dbReference type="InterPro" id="IPR028081">
    <property type="entry name" value="Leu-bd"/>
</dbReference>
<protein>
    <submittedName>
        <fullName evidence="6">Branched-chain amino acid ABC transporter substrate-binding protein</fullName>
    </submittedName>
</protein>
<proteinExistence type="inferred from homology"/>
<organism evidence="6 7">
    <name type="scientific">Tenggerimyces flavus</name>
    <dbReference type="NCBI Taxonomy" id="1708749"/>
    <lineage>
        <taxon>Bacteria</taxon>
        <taxon>Bacillati</taxon>
        <taxon>Actinomycetota</taxon>
        <taxon>Actinomycetes</taxon>
        <taxon>Propionibacteriales</taxon>
        <taxon>Nocardioidaceae</taxon>
        <taxon>Tenggerimyces</taxon>
    </lineage>
</organism>
<accession>A0ABV7YIX3</accession>
<evidence type="ECO:0000256" key="1">
    <source>
        <dbReference type="ARBA" id="ARBA00010062"/>
    </source>
</evidence>
<evidence type="ECO:0000256" key="2">
    <source>
        <dbReference type="ARBA" id="ARBA00022729"/>
    </source>
</evidence>
<dbReference type="PROSITE" id="PS51257">
    <property type="entry name" value="PROKAR_LIPOPROTEIN"/>
    <property type="match status" value="1"/>
</dbReference>
<gene>
    <name evidence="6" type="ORF">ACFOUW_29480</name>
</gene>
<comment type="caution">
    <text evidence="6">The sequence shown here is derived from an EMBL/GenBank/DDBJ whole genome shotgun (WGS) entry which is preliminary data.</text>
</comment>
<keyword evidence="7" id="KW-1185">Reference proteome</keyword>
<dbReference type="EMBL" id="JBHRZH010000036">
    <property type="protein sequence ID" value="MFC3765002.1"/>
    <property type="molecule type" value="Genomic_DNA"/>
</dbReference>
<dbReference type="Pfam" id="PF13458">
    <property type="entry name" value="Peripla_BP_6"/>
    <property type="match status" value="1"/>
</dbReference>
<dbReference type="SUPFAM" id="SSF53822">
    <property type="entry name" value="Periplasmic binding protein-like I"/>
    <property type="match status" value="1"/>
</dbReference>
<comment type="similarity">
    <text evidence="1">Belongs to the leucine-binding protein family.</text>
</comment>
<dbReference type="PANTHER" id="PTHR47151:SF2">
    <property type="entry name" value="AMINO ACID BINDING PROTEIN"/>
    <property type="match status" value="1"/>
</dbReference>
<name>A0ABV7YIX3_9ACTN</name>
<sequence>MRQRSAIRIGLALVAASLALSACGSRGATTDPESDPSSGNPTTQQQKVVKIGVIAPFSGENSAFGLGIRNGADLAIKQANEQNAIPGWKIELAAEDDEGQPDVGKNAATKVAGDDEVGAVVGTFNSGVAQQTAPVLNSANIAQVSPANTNDTLTRGNDFEANPQRLYPNYFRLCATDGIQGPFGAQYLYNDLKITEVATIHDKKTYGQGIVEAFTKEFEKLGGTIVAAETVDAKEKDLGAVISKIQSKNPKAVYYGGEYGQAGPLAAQLESAGLDVPLMGGDGIKSDEFIKLAQDSASGNYGSSVGAPTNELPTASKFVADYEKAGYSEPMEAFGAYSFDSTNAVIKALAVALKDATDVKSARPKVIEALAVTDFEGVTGKVGFDEFGDPVNKVLTMYEVEGGKWVKAKTEAFNK</sequence>
<feature type="chain" id="PRO_5047381386" evidence="4">
    <location>
        <begin position="29"/>
        <end position="415"/>
    </location>
</feature>
<dbReference type="Gene3D" id="3.40.50.2300">
    <property type="match status" value="2"/>
</dbReference>
<feature type="compositionally biased region" description="Polar residues" evidence="3">
    <location>
        <begin position="35"/>
        <end position="46"/>
    </location>
</feature>
<evidence type="ECO:0000256" key="4">
    <source>
        <dbReference type="SAM" id="SignalP"/>
    </source>
</evidence>
<feature type="region of interest" description="Disordered" evidence="3">
    <location>
        <begin position="24"/>
        <end position="46"/>
    </location>
</feature>
<dbReference type="Proteomes" id="UP001595699">
    <property type="component" value="Unassembled WGS sequence"/>
</dbReference>
<dbReference type="PANTHER" id="PTHR47151">
    <property type="entry name" value="LEU/ILE/VAL-BINDING ABC TRANSPORTER SUBUNIT"/>
    <property type="match status" value="1"/>
</dbReference>
<feature type="domain" description="Leucine-binding protein" evidence="5">
    <location>
        <begin position="49"/>
        <end position="403"/>
    </location>
</feature>
<evidence type="ECO:0000256" key="3">
    <source>
        <dbReference type="SAM" id="MobiDB-lite"/>
    </source>
</evidence>
<reference evidence="7" key="1">
    <citation type="journal article" date="2019" name="Int. J. Syst. Evol. Microbiol.">
        <title>The Global Catalogue of Microorganisms (GCM) 10K type strain sequencing project: providing services to taxonomists for standard genome sequencing and annotation.</title>
        <authorList>
            <consortium name="The Broad Institute Genomics Platform"/>
            <consortium name="The Broad Institute Genome Sequencing Center for Infectious Disease"/>
            <person name="Wu L."/>
            <person name="Ma J."/>
        </authorList>
    </citation>
    <scope>NUCLEOTIDE SEQUENCE [LARGE SCALE GENOMIC DNA]</scope>
    <source>
        <strain evidence="7">CGMCC 4.7241</strain>
    </source>
</reference>
<dbReference type="InterPro" id="IPR028082">
    <property type="entry name" value="Peripla_BP_I"/>
</dbReference>
<evidence type="ECO:0000313" key="6">
    <source>
        <dbReference type="EMBL" id="MFC3765002.1"/>
    </source>
</evidence>